<name>A0A8S9ZMQ1_9BILA</name>
<sequence length="36" mass="4177">MIITISPNFQPTSISIDFELAIIEEVEQTTYENYII</sequence>
<gene>
    <name evidence="1" type="ORF">Mgra_00006117</name>
</gene>
<evidence type="ECO:0000313" key="2">
    <source>
        <dbReference type="Proteomes" id="UP000605970"/>
    </source>
</evidence>
<dbReference type="Proteomes" id="UP000605970">
    <property type="component" value="Unassembled WGS sequence"/>
</dbReference>
<organism evidence="1 2">
    <name type="scientific">Meloidogyne graminicola</name>
    <dbReference type="NCBI Taxonomy" id="189291"/>
    <lineage>
        <taxon>Eukaryota</taxon>
        <taxon>Metazoa</taxon>
        <taxon>Ecdysozoa</taxon>
        <taxon>Nematoda</taxon>
        <taxon>Chromadorea</taxon>
        <taxon>Rhabditida</taxon>
        <taxon>Tylenchina</taxon>
        <taxon>Tylenchomorpha</taxon>
        <taxon>Tylenchoidea</taxon>
        <taxon>Meloidogynidae</taxon>
        <taxon>Meloidogyninae</taxon>
        <taxon>Meloidogyne</taxon>
    </lineage>
</organism>
<dbReference type="EMBL" id="JABEBT010000057">
    <property type="protein sequence ID" value="KAF7634448.1"/>
    <property type="molecule type" value="Genomic_DNA"/>
</dbReference>
<protein>
    <submittedName>
        <fullName evidence="1">Uncharacterized protein</fullName>
    </submittedName>
</protein>
<comment type="caution">
    <text evidence="1">The sequence shown here is derived from an EMBL/GenBank/DDBJ whole genome shotgun (WGS) entry which is preliminary data.</text>
</comment>
<dbReference type="AlphaFoldDB" id="A0A8S9ZMQ1"/>
<accession>A0A8S9ZMQ1</accession>
<proteinExistence type="predicted"/>
<keyword evidence="2" id="KW-1185">Reference proteome</keyword>
<evidence type="ECO:0000313" key="1">
    <source>
        <dbReference type="EMBL" id="KAF7634448.1"/>
    </source>
</evidence>
<reference evidence="1" key="1">
    <citation type="journal article" date="2020" name="Ecol. Evol.">
        <title>Genome structure and content of the rice root-knot nematode (Meloidogyne graminicola).</title>
        <authorList>
            <person name="Phan N.T."/>
            <person name="Danchin E.G.J."/>
            <person name="Klopp C."/>
            <person name="Perfus-Barbeoch L."/>
            <person name="Kozlowski D.K."/>
            <person name="Koutsovoulos G.D."/>
            <person name="Lopez-Roques C."/>
            <person name="Bouchez O."/>
            <person name="Zahm M."/>
            <person name="Besnard G."/>
            <person name="Bellafiore S."/>
        </authorList>
    </citation>
    <scope>NUCLEOTIDE SEQUENCE</scope>
    <source>
        <strain evidence="1">VN-18</strain>
    </source>
</reference>